<dbReference type="EC" id="6.2.1.14" evidence="4 11"/>
<name>I8RKZ3_9FIRM</name>
<accession>I8RKZ3</accession>
<evidence type="ECO:0000313" key="12">
    <source>
        <dbReference type="EMBL" id="EIW20978.1"/>
    </source>
</evidence>
<keyword evidence="9 11" id="KW-0460">Magnesium</keyword>
<dbReference type="GO" id="GO:0009102">
    <property type="term" value="P:biotin biosynthetic process"/>
    <property type="evidence" value="ECO:0007669"/>
    <property type="project" value="UniProtKB-UniRule"/>
</dbReference>
<dbReference type="InterPro" id="IPR005499">
    <property type="entry name" value="BioW"/>
</dbReference>
<dbReference type="NCBIfam" id="NF002360">
    <property type="entry name" value="PRK01322.1"/>
    <property type="match status" value="1"/>
</dbReference>
<dbReference type="NCBIfam" id="TIGR01204">
    <property type="entry name" value="bioW"/>
    <property type="match status" value="1"/>
</dbReference>
<sequence length="249" mass="27058">MVYSVRMRAAQGGRHEEGGRHISGAERIVPYDKVEQTAAGMLERAFTHSRGQADFINITIETVQPSRIQQVPLLPVYPSSSLTREEGHKAAEHALVAAGVTPSGAKQGILSLSSLADSMRGAMLLCAVTGRRLDDTEDRGIRVSRMDIENEEALIERLVKQGIHNLHVQEALVLASKVAAGPGVVAELCWSDDPEYTMGYVASAKGYIRIPHCKPLGNSVGGRIFFVNPAADRSLLENYLQHQPVLVIL</sequence>
<evidence type="ECO:0000256" key="11">
    <source>
        <dbReference type="HAMAP-Rule" id="MF_00668"/>
    </source>
</evidence>
<dbReference type="GO" id="GO:0000287">
    <property type="term" value="F:magnesium ion binding"/>
    <property type="evidence" value="ECO:0007669"/>
    <property type="project" value="UniProtKB-UniRule"/>
</dbReference>
<evidence type="ECO:0000256" key="4">
    <source>
        <dbReference type="ARBA" id="ARBA00012984"/>
    </source>
</evidence>
<evidence type="ECO:0000313" key="13">
    <source>
        <dbReference type="Proteomes" id="UP000004324"/>
    </source>
</evidence>
<dbReference type="OrthoDB" id="9792985at2"/>
<keyword evidence="5 11" id="KW-0436">Ligase</keyword>
<dbReference type="AlphaFoldDB" id="I8RKZ3"/>
<evidence type="ECO:0000256" key="10">
    <source>
        <dbReference type="ARBA" id="ARBA00049553"/>
    </source>
</evidence>
<comment type="cofactor">
    <cofactor evidence="1 11">
        <name>Mg(2+)</name>
        <dbReference type="ChEBI" id="CHEBI:18420"/>
    </cofactor>
</comment>
<dbReference type="Pfam" id="PF03744">
    <property type="entry name" value="BioW"/>
    <property type="match status" value="1"/>
</dbReference>
<evidence type="ECO:0000256" key="1">
    <source>
        <dbReference type="ARBA" id="ARBA00001946"/>
    </source>
</evidence>
<keyword evidence="13" id="KW-1185">Reference proteome</keyword>
<comment type="pathway">
    <text evidence="2 11">Metabolic intermediate metabolism; pimeloyl-CoA biosynthesis; pimeloyl-CoA from pimelate: step 1/1.</text>
</comment>
<evidence type="ECO:0000256" key="9">
    <source>
        <dbReference type="ARBA" id="ARBA00022842"/>
    </source>
</evidence>
<keyword evidence="6 11" id="KW-0547">Nucleotide-binding</keyword>
<dbReference type="GO" id="GO:0042410">
    <property type="term" value="F:6-carboxyhexanoate-CoA ligase activity"/>
    <property type="evidence" value="ECO:0007669"/>
    <property type="project" value="UniProtKB-UniRule"/>
</dbReference>
<keyword evidence="8 11" id="KW-0067">ATP-binding</keyword>
<evidence type="ECO:0000256" key="3">
    <source>
        <dbReference type="ARBA" id="ARBA00011738"/>
    </source>
</evidence>
<comment type="similarity">
    <text evidence="11">Belongs to the BioW family.</text>
</comment>
<dbReference type="EMBL" id="AKVJ01000002">
    <property type="protein sequence ID" value="EIW20978.1"/>
    <property type="molecule type" value="Genomic_DNA"/>
</dbReference>
<dbReference type="HAMAP" id="MF_00668">
    <property type="entry name" value="BioW"/>
    <property type="match status" value="1"/>
</dbReference>
<keyword evidence="7 11" id="KW-0093">Biotin biosynthesis</keyword>
<dbReference type="UniPathway" id="UPA00999">
    <property type="reaction ID" value="UER00351"/>
</dbReference>
<evidence type="ECO:0000256" key="2">
    <source>
        <dbReference type="ARBA" id="ARBA00005075"/>
    </source>
</evidence>
<evidence type="ECO:0000256" key="6">
    <source>
        <dbReference type="ARBA" id="ARBA00022741"/>
    </source>
</evidence>
<dbReference type="Proteomes" id="UP000004324">
    <property type="component" value="Unassembled WGS sequence"/>
</dbReference>
<evidence type="ECO:0000256" key="5">
    <source>
        <dbReference type="ARBA" id="ARBA00022598"/>
    </source>
</evidence>
<comment type="catalytic activity">
    <reaction evidence="10 11">
        <text>heptanedioate + ATP + CoA = 6-carboxyhexanoyl-CoA + AMP + diphosphate</text>
        <dbReference type="Rhea" id="RHEA:14781"/>
        <dbReference type="ChEBI" id="CHEBI:30616"/>
        <dbReference type="ChEBI" id="CHEBI:33019"/>
        <dbReference type="ChEBI" id="CHEBI:36165"/>
        <dbReference type="ChEBI" id="CHEBI:57287"/>
        <dbReference type="ChEBI" id="CHEBI:57360"/>
        <dbReference type="ChEBI" id="CHEBI:456215"/>
        <dbReference type="EC" id="6.2.1.14"/>
    </reaction>
</comment>
<dbReference type="RefSeq" id="WP_007930331.1">
    <property type="nucleotide sequence ID" value="NZ_AKVJ01000002.1"/>
</dbReference>
<gene>
    <name evidence="11" type="primary">bioW</name>
    <name evidence="12" type="ORF">FB4_1830</name>
</gene>
<dbReference type="PATRIC" id="fig|1149862.3.peg.106"/>
<organism evidence="12 13">
    <name type="scientific">Pelosinus fermentans B4</name>
    <dbReference type="NCBI Taxonomy" id="1149862"/>
    <lineage>
        <taxon>Bacteria</taxon>
        <taxon>Bacillati</taxon>
        <taxon>Bacillota</taxon>
        <taxon>Negativicutes</taxon>
        <taxon>Selenomonadales</taxon>
        <taxon>Sporomusaceae</taxon>
        <taxon>Pelosinus</taxon>
    </lineage>
</organism>
<comment type="function">
    <text evidence="11">Catalyzes the transformation of pimelate into pimeloyl-CoA with concomitant hydrolysis of ATP to AMP.</text>
</comment>
<reference evidence="12 13" key="1">
    <citation type="journal article" date="2012" name="J. Bacteriol.">
        <title>Draft Genome Sequences for Two Metal-Reducing Pelosinus fermentans Strains Isolated from a Cr(VI)-Contaminated Site and for Type Strain R7.</title>
        <authorList>
            <person name="Brown S.D."/>
            <person name="Podar M."/>
            <person name="Klingeman D.M."/>
            <person name="Johnson C.M."/>
            <person name="Yang Z.K."/>
            <person name="Utturkar S.M."/>
            <person name="Land M.L."/>
            <person name="Mosher J.J."/>
            <person name="Hurt R.A.Jr."/>
            <person name="Phelps T.J."/>
            <person name="Palumbo A.V."/>
            <person name="Arkin A.P."/>
            <person name="Hazen T.C."/>
            <person name="Elias D.A."/>
        </authorList>
    </citation>
    <scope>NUCLEOTIDE SEQUENCE [LARGE SCALE GENOMIC DNA]</scope>
    <source>
        <strain evidence="12 13">B4</strain>
    </source>
</reference>
<dbReference type="GO" id="GO:0005524">
    <property type="term" value="F:ATP binding"/>
    <property type="evidence" value="ECO:0007669"/>
    <property type="project" value="UniProtKB-KW"/>
</dbReference>
<protein>
    <recommendedName>
        <fullName evidence="4 11">6-carboxyhexanoate--CoA ligase</fullName>
        <ecNumber evidence="4 11">6.2.1.14</ecNumber>
    </recommendedName>
    <alternativeName>
        <fullName evidence="11">Pimeloyl-CoA synthase</fullName>
    </alternativeName>
</protein>
<comment type="caution">
    <text evidence="12">The sequence shown here is derived from an EMBL/GenBank/DDBJ whole genome shotgun (WGS) entry which is preliminary data.</text>
</comment>
<proteinExistence type="inferred from homology"/>
<evidence type="ECO:0000256" key="8">
    <source>
        <dbReference type="ARBA" id="ARBA00022840"/>
    </source>
</evidence>
<comment type="subunit">
    <text evidence="3 11">Homodimer.</text>
</comment>
<evidence type="ECO:0000256" key="7">
    <source>
        <dbReference type="ARBA" id="ARBA00022756"/>
    </source>
</evidence>